<comment type="caution">
    <text evidence="1">The sequence shown here is derived from an EMBL/GenBank/DDBJ whole genome shotgun (WGS) entry which is preliminary data.</text>
</comment>
<reference evidence="1 2" key="1">
    <citation type="submission" date="2019-05" db="EMBL/GenBank/DDBJ databases">
        <title>Draft genome sequence of Actinomadura geliboluensis A8036.</title>
        <authorList>
            <person name="Saricaoglu S."/>
            <person name="Isik K."/>
        </authorList>
    </citation>
    <scope>NUCLEOTIDE SEQUENCE [LARGE SCALE GENOMIC DNA]</scope>
    <source>
        <strain evidence="1 2">A8036</strain>
    </source>
</reference>
<sequence length="154" mass="16066">MGGVYALQRLMKDSPDDRSTIRSVLAAYVRTHAQDNPSGSDKPSGPVPPGLDRTRLAVDVEAALTTVAASPPANGRDPLDLHNVDFHHRHLAYKALTSANLDGAALGNTDLRQTNLTTAFLNGGDLHNADLRGAILDNAALKGRGPAQLTAAGG</sequence>
<dbReference type="InterPro" id="IPR001646">
    <property type="entry name" value="5peptide_repeat"/>
</dbReference>
<name>A0A5S4GFA4_9ACTN</name>
<dbReference type="Pfam" id="PF00805">
    <property type="entry name" value="Pentapeptide"/>
    <property type="match status" value="1"/>
</dbReference>
<dbReference type="RefSeq" id="WP_138642211.1">
    <property type="nucleotide sequence ID" value="NZ_VCKZ01000643.1"/>
</dbReference>
<dbReference type="OrthoDB" id="4563217at2"/>
<dbReference type="AlphaFoldDB" id="A0A5S4GFA4"/>
<dbReference type="Gene3D" id="2.160.20.80">
    <property type="entry name" value="E3 ubiquitin-protein ligase SopA"/>
    <property type="match status" value="1"/>
</dbReference>
<dbReference type="Proteomes" id="UP000305238">
    <property type="component" value="Unassembled WGS sequence"/>
</dbReference>
<evidence type="ECO:0000313" key="2">
    <source>
        <dbReference type="Proteomes" id="UP000305238"/>
    </source>
</evidence>
<gene>
    <name evidence="1" type="ORF">ETD96_42910</name>
</gene>
<accession>A0A5S4GFA4</accession>
<dbReference type="EMBL" id="VCKZ01000643">
    <property type="protein sequence ID" value="TMR24830.1"/>
    <property type="molecule type" value="Genomic_DNA"/>
</dbReference>
<organism evidence="1 2">
    <name type="scientific">Actinomadura geliboluensis</name>
    <dbReference type="NCBI Taxonomy" id="882440"/>
    <lineage>
        <taxon>Bacteria</taxon>
        <taxon>Bacillati</taxon>
        <taxon>Actinomycetota</taxon>
        <taxon>Actinomycetes</taxon>
        <taxon>Streptosporangiales</taxon>
        <taxon>Thermomonosporaceae</taxon>
        <taxon>Actinomadura</taxon>
    </lineage>
</organism>
<evidence type="ECO:0000313" key="1">
    <source>
        <dbReference type="EMBL" id="TMR24830.1"/>
    </source>
</evidence>
<dbReference type="SUPFAM" id="SSF141571">
    <property type="entry name" value="Pentapeptide repeat-like"/>
    <property type="match status" value="1"/>
</dbReference>
<proteinExistence type="predicted"/>
<protein>
    <submittedName>
        <fullName evidence="1">Pentapeptide repeat-containing protein</fullName>
    </submittedName>
</protein>
<keyword evidence="2" id="KW-1185">Reference proteome</keyword>